<evidence type="ECO:0000313" key="1">
    <source>
        <dbReference type="EMBL" id="MFD2865667.1"/>
    </source>
</evidence>
<keyword evidence="2" id="KW-1185">Reference proteome</keyword>
<proteinExistence type="predicted"/>
<gene>
    <name evidence="1" type="ORF">ACFSYC_13290</name>
</gene>
<accession>A0ABW5XTH6</accession>
<name>A0ABW5XTH6_9SPHI</name>
<comment type="caution">
    <text evidence="1">The sequence shown here is derived from an EMBL/GenBank/DDBJ whole genome shotgun (WGS) entry which is preliminary data.</text>
</comment>
<sequence>MTFKELLAKYVSGNLSTLQLPLVAQTGLTEGLESESLIILAGLDNNENGFVVNQYFRRSIDELNIELPDKRTAALQYAFGIAKDIIERKREVIEAFPEMCYKAILSYHFEEETINYVYDSIFFERLYGLYHEYDDLLAVHVPGDAIYEKETNEIKNLMLTELIKWTEKIRR</sequence>
<reference evidence="2" key="1">
    <citation type="journal article" date="2019" name="Int. J. Syst. Evol. Microbiol.">
        <title>The Global Catalogue of Microorganisms (GCM) 10K type strain sequencing project: providing services to taxonomists for standard genome sequencing and annotation.</title>
        <authorList>
            <consortium name="The Broad Institute Genomics Platform"/>
            <consortium name="The Broad Institute Genome Sequencing Center for Infectious Disease"/>
            <person name="Wu L."/>
            <person name="Ma J."/>
        </authorList>
    </citation>
    <scope>NUCLEOTIDE SEQUENCE [LARGE SCALE GENOMIC DNA]</scope>
    <source>
        <strain evidence="2">KCTC 52232</strain>
    </source>
</reference>
<dbReference type="EMBL" id="JBHUON010000016">
    <property type="protein sequence ID" value="MFD2865667.1"/>
    <property type="molecule type" value="Genomic_DNA"/>
</dbReference>
<dbReference type="Proteomes" id="UP001597601">
    <property type="component" value="Unassembled WGS sequence"/>
</dbReference>
<dbReference type="RefSeq" id="WP_377128410.1">
    <property type="nucleotide sequence ID" value="NZ_JBHUHN010000001.1"/>
</dbReference>
<organism evidence="1 2">
    <name type="scientific">Mucilaginibacter antarcticus</name>
    <dbReference type="NCBI Taxonomy" id="1855725"/>
    <lineage>
        <taxon>Bacteria</taxon>
        <taxon>Pseudomonadati</taxon>
        <taxon>Bacteroidota</taxon>
        <taxon>Sphingobacteriia</taxon>
        <taxon>Sphingobacteriales</taxon>
        <taxon>Sphingobacteriaceae</taxon>
        <taxon>Mucilaginibacter</taxon>
    </lineage>
</organism>
<protein>
    <submittedName>
        <fullName evidence="1">Uncharacterized protein</fullName>
    </submittedName>
</protein>
<evidence type="ECO:0000313" key="2">
    <source>
        <dbReference type="Proteomes" id="UP001597601"/>
    </source>
</evidence>